<dbReference type="AlphaFoldDB" id="A0A395I526"/>
<proteinExistence type="predicted"/>
<sequence length="151" mass="16703">MAKPGLTDLCTCGFISRFYEQPKIRLTPYNGYTARAVDICNVSRTTASVLCRQRIDSSRLCSVYPQELSRASRNPHPGSPPDAATCNLYNLKGNHKREAKFLQLRGVELENAASCDASKAGRGPWRECVTIDSPDQLVSRRAKFQACANCC</sequence>
<dbReference type="RefSeq" id="XP_025553827.1">
    <property type="nucleotide sequence ID" value="XM_025699532.1"/>
</dbReference>
<protein>
    <submittedName>
        <fullName evidence="1">Uncharacterized protein</fullName>
    </submittedName>
</protein>
<dbReference type="EMBL" id="KZ824274">
    <property type="protein sequence ID" value="RAL14673.1"/>
    <property type="molecule type" value="Genomic_DNA"/>
</dbReference>
<keyword evidence="2" id="KW-1185">Reference proteome</keyword>
<dbReference type="GeneID" id="37203821"/>
<reference evidence="1 2" key="1">
    <citation type="submission" date="2018-02" db="EMBL/GenBank/DDBJ databases">
        <title>The genomes of Aspergillus section Nigri reveals drivers in fungal speciation.</title>
        <authorList>
            <consortium name="DOE Joint Genome Institute"/>
            <person name="Vesth T.C."/>
            <person name="Nybo J."/>
            <person name="Theobald S."/>
            <person name="Brandl J."/>
            <person name="Frisvad J.C."/>
            <person name="Nielsen K.F."/>
            <person name="Lyhne E.K."/>
            <person name="Kogle M.E."/>
            <person name="Kuo A."/>
            <person name="Riley R."/>
            <person name="Clum A."/>
            <person name="Nolan M."/>
            <person name="Lipzen A."/>
            <person name="Salamov A."/>
            <person name="Henrissat B."/>
            <person name="Wiebenga A."/>
            <person name="De vries R.P."/>
            <person name="Grigoriev I.V."/>
            <person name="Mortensen U.H."/>
            <person name="Andersen M.R."/>
            <person name="Baker S.E."/>
        </authorList>
    </citation>
    <scope>NUCLEOTIDE SEQUENCE [LARGE SCALE GENOMIC DNA]</scope>
    <source>
        <strain evidence="1 2">CBS 101889</strain>
    </source>
</reference>
<gene>
    <name evidence="1" type="ORF">BO97DRAFT_465240</name>
</gene>
<organism evidence="1 2">
    <name type="scientific">Aspergillus homomorphus (strain CBS 101889)</name>
    <dbReference type="NCBI Taxonomy" id="1450537"/>
    <lineage>
        <taxon>Eukaryota</taxon>
        <taxon>Fungi</taxon>
        <taxon>Dikarya</taxon>
        <taxon>Ascomycota</taxon>
        <taxon>Pezizomycotina</taxon>
        <taxon>Eurotiomycetes</taxon>
        <taxon>Eurotiomycetidae</taxon>
        <taxon>Eurotiales</taxon>
        <taxon>Aspergillaceae</taxon>
        <taxon>Aspergillus</taxon>
        <taxon>Aspergillus subgen. Circumdati</taxon>
    </lineage>
</organism>
<dbReference type="VEuPathDB" id="FungiDB:BO97DRAFT_465240"/>
<dbReference type="InterPro" id="IPR022190">
    <property type="entry name" value="DUF3716"/>
</dbReference>
<dbReference type="Pfam" id="PF12511">
    <property type="entry name" value="DUF3716"/>
    <property type="match status" value="1"/>
</dbReference>
<dbReference type="Proteomes" id="UP000248961">
    <property type="component" value="Unassembled WGS sequence"/>
</dbReference>
<name>A0A395I526_ASPHC</name>
<evidence type="ECO:0000313" key="1">
    <source>
        <dbReference type="EMBL" id="RAL14673.1"/>
    </source>
</evidence>
<evidence type="ECO:0000313" key="2">
    <source>
        <dbReference type="Proteomes" id="UP000248961"/>
    </source>
</evidence>
<accession>A0A395I526</accession>